<keyword evidence="2" id="KW-1185">Reference proteome</keyword>
<dbReference type="eggNOG" id="ENOG5031B7H">
    <property type="taxonomic scope" value="Bacteria"/>
</dbReference>
<sequence length="173" mass="18151">MVLSRPSHSEARMKAHSVFAALMLILSLSLGGCAGFGQGKAEDMAKASAAMPLNVDNVSMVRAAVAGAKAKAPRAETRDDYVRLARTVYVAPWAAGHNAAATTEVALAQAKAGNQAARDYLTIMVYDIQLQTAMEGTSLSTEDWHAVYVGSGIMTEAAYAAYVDMARGGKVLP</sequence>
<dbReference type="KEGG" id="dma:DMR_06870"/>
<evidence type="ECO:0000313" key="2">
    <source>
        <dbReference type="Proteomes" id="UP000009071"/>
    </source>
</evidence>
<evidence type="ECO:0000313" key="1">
    <source>
        <dbReference type="EMBL" id="BAH74178.1"/>
    </source>
</evidence>
<evidence type="ECO:0008006" key="3">
    <source>
        <dbReference type="Google" id="ProtNLM"/>
    </source>
</evidence>
<protein>
    <recommendedName>
        <fullName evidence="3">Lipoprotein</fullName>
    </recommendedName>
</protein>
<dbReference type="AlphaFoldDB" id="C4XJ14"/>
<reference evidence="1 2" key="1">
    <citation type="journal article" date="2009" name="Genome Res.">
        <title>Whole genome sequence of Desulfovibrio magneticus strain RS-1 revealed common gene clusters in magnetotactic bacteria.</title>
        <authorList>
            <person name="Nakazawa H."/>
            <person name="Arakaki A."/>
            <person name="Narita-Yamada S."/>
            <person name="Yashiro I."/>
            <person name="Jinno K."/>
            <person name="Aoki N."/>
            <person name="Tsuruyama A."/>
            <person name="Okamura Y."/>
            <person name="Tanikawa S."/>
            <person name="Fujita N."/>
            <person name="Takeyama H."/>
            <person name="Matsunaga T."/>
        </authorList>
    </citation>
    <scope>NUCLEOTIDE SEQUENCE [LARGE SCALE GENOMIC DNA]</scope>
    <source>
        <strain evidence="2">ATCC 700980 / DSM 13731 / RS-1</strain>
    </source>
</reference>
<dbReference type="EMBL" id="AP010904">
    <property type="protein sequence ID" value="BAH74178.1"/>
    <property type="molecule type" value="Genomic_DNA"/>
</dbReference>
<dbReference type="STRING" id="573370.DMR_06870"/>
<gene>
    <name evidence="1" type="ordered locus">DMR_06870</name>
</gene>
<name>C4XJ14_SOLM1</name>
<dbReference type="Proteomes" id="UP000009071">
    <property type="component" value="Chromosome"/>
</dbReference>
<accession>C4XJ14</accession>
<dbReference type="PROSITE" id="PS51257">
    <property type="entry name" value="PROKAR_LIPOPROTEIN"/>
    <property type="match status" value="1"/>
</dbReference>
<organism evidence="1 2">
    <name type="scientific">Solidesulfovibrio magneticus (strain ATCC 700980 / DSM 13731 / RS-1)</name>
    <name type="common">Desulfovibrio magneticus</name>
    <dbReference type="NCBI Taxonomy" id="573370"/>
    <lineage>
        <taxon>Bacteria</taxon>
        <taxon>Pseudomonadati</taxon>
        <taxon>Thermodesulfobacteriota</taxon>
        <taxon>Desulfovibrionia</taxon>
        <taxon>Desulfovibrionales</taxon>
        <taxon>Desulfovibrionaceae</taxon>
        <taxon>Solidesulfovibrio</taxon>
    </lineage>
</organism>
<dbReference type="HOGENOM" id="CLU_1666606_0_0_7"/>
<proteinExistence type="predicted"/>